<dbReference type="UniPathway" id="UPA00219"/>
<keyword evidence="8 23" id="KW-0121">Carboxypeptidase</keyword>
<evidence type="ECO:0000256" key="2">
    <source>
        <dbReference type="ARBA" id="ARBA00004417"/>
    </source>
</evidence>
<evidence type="ECO:0000256" key="15">
    <source>
        <dbReference type="ARBA" id="ARBA00023316"/>
    </source>
</evidence>
<evidence type="ECO:0000256" key="14">
    <source>
        <dbReference type="ARBA" id="ARBA00023136"/>
    </source>
</evidence>
<dbReference type="InterPro" id="IPR012338">
    <property type="entry name" value="Beta-lactam/transpept-like"/>
</dbReference>
<evidence type="ECO:0000256" key="21">
    <source>
        <dbReference type="SAM" id="SignalP"/>
    </source>
</evidence>
<keyword evidence="7" id="KW-0997">Cell inner membrane</keyword>
<name>A0A5S9QW48_9GAMM</name>
<feature type="active site" evidence="18">
    <location>
        <position position="125"/>
    </location>
</feature>
<dbReference type="PANTHER" id="PTHR21581:SF6">
    <property type="entry name" value="TRAFFICKING PROTEIN PARTICLE COMPLEX SUBUNIT 12"/>
    <property type="match status" value="1"/>
</dbReference>
<feature type="domain" description="Peptidase S11 D-Ala-D-Ala carboxypeptidase A C-terminal" evidence="22">
    <location>
        <begin position="277"/>
        <end position="368"/>
    </location>
</feature>
<evidence type="ECO:0000256" key="10">
    <source>
        <dbReference type="ARBA" id="ARBA00022729"/>
    </source>
</evidence>
<dbReference type="GO" id="GO:0009002">
    <property type="term" value="F:serine-type D-Ala-D-Ala carboxypeptidase activity"/>
    <property type="evidence" value="ECO:0007669"/>
    <property type="project" value="UniProtKB-EC"/>
</dbReference>
<dbReference type="GO" id="GO:0008658">
    <property type="term" value="F:penicillin binding"/>
    <property type="evidence" value="ECO:0007669"/>
    <property type="project" value="UniProtKB-ARBA"/>
</dbReference>
<organism evidence="23 24">
    <name type="scientific">BD1-7 clade bacterium</name>
    <dbReference type="NCBI Taxonomy" id="2029982"/>
    <lineage>
        <taxon>Bacteria</taxon>
        <taxon>Pseudomonadati</taxon>
        <taxon>Pseudomonadota</taxon>
        <taxon>Gammaproteobacteria</taxon>
        <taxon>Cellvibrionales</taxon>
        <taxon>Spongiibacteraceae</taxon>
        <taxon>BD1-7 clade</taxon>
    </lineage>
</organism>
<evidence type="ECO:0000256" key="3">
    <source>
        <dbReference type="ARBA" id="ARBA00004752"/>
    </source>
</evidence>
<dbReference type="Gene3D" id="3.40.710.10">
    <property type="entry name" value="DD-peptidase/beta-lactamase superfamily"/>
    <property type="match status" value="1"/>
</dbReference>
<dbReference type="InterPro" id="IPR001967">
    <property type="entry name" value="Peptidase_S11_N"/>
</dbReference>
<comment type="pathway">
    <text evidence="17">Glycan biosynthesis.</text>
</comment>
<dbReference type="InterPro" id="IPR015956">
    <property type="entry name" value="Peniciliin-bd_prot_C_sf"/>
</dbReference>
<comment type="subcellular location">
    <subcellularLocation>
        <location evidence="2">Cell inner membrane</location>
        <topology evidence="2">Peripheral membrane protein</topology>
    </subcellularLocation>
</comment>
<keyword evidence="9" id="KW-0645">Protease</keyword>
<keyword evidence="11 23" id="KW-0378">Hydrolase</keyword>
<dbReference type="AlphaFoldDB" id="A0A5S9QW48"/>
<accession>A0A5S9QW48</accession>
<evidence type="ECO:0000256" key="18">
    <source>
        <dbReference type="PIRSR" id="PIRSR618044-1"/>
    </source>
</evidence>
<keyword evidence="14" id="KW-0472">Membrane</keyword>
<evidence type="ECO:0000256" key="6">
    <source>
        <dbReference type="ARBA" id="ARBA00022475"/>
    </source>
</evidence>
<gene>
    <name evidence="23" type="primary">dacC</name>
    <name evidence="23" type="ORF">OPDIPICF_03035</name>
</gene>
<keyword evidence="13" id="KW-0573">Peptidoglycan synthesis</keyword>
<evidence type="ECO:0000313" key="23">
    <source>
        <dbReference type="EMBL" id="CAA0124241.1"/>
    </source>
</evidence>
<dbReference type="Pfam" id="PF00768">
    <property type="entry name" value="Peptidase_S11"/>
    <property type="match status" value="1"/>
</dbReference>
<evidence type="ECO:0000256" key="5">
    <source>
        <dbReference type="ARBA" id="ARBA00012448"/>
    </source>
</evidence>
<evidence type="ECO:0000256" key="16">
    <source>
        <dbReference type="ARBA" id="ARBA00034000"/>
    </source>
</evidence>
<feature type="binding site" evidence="19">
    <location>
        <position position="227"/>
    </location>
    <ligand>
        <name>substrate</name>
    </ligand>
</feature>
<evidence type="ECO:0000256" key="8">
    <source>
        <dbReference type="ARBA" id="ARBA00022645"/>
    </source>
</evidence>
<keyword evidence="6" id="KW-1003">Cell membrane</keyword>
<keyword evidence="24" id="KW-1185">Reference proteome</keyword>
<dbReference type="GO" id="GO:0009252">
    <property type="term" value="P:peptidoglycan biosynthetic process"/>
    <property type="evidence" value="ECO:0007669"/>
    <property type="project" value="UniProtKB-UniPathway"/>
</dbReference>
<dbReference type="FunFam" id="3.40.710.10:FF:000001">
    <property type="entry name" value="D-alanyl-D-alanine serine-type carboxypeptidase"/>
    <property type="match status" value="1"/>
</dbReference>
<feature type="active site" description="Proton acceptor" evidence="18">
    <location>
        <position position="65"/>
    </location>
</feature>
<dbReference type="GO" id="GO:0005886">
    <property type="term" value="C:plasma membrane"/>
    <property type="evidence" value="ECO:0007669"/>
    <property type="project" value="UniProtKB-SubCell"/>
</dbReference>
<dbReference type="SMART" id="SM00936">
    <property type="entry name" value="PBP5_C"/>
    <property type="match status" value="1"/>
</dbReference>
<dbReference type="GO" id="GO:0006508">
    <property type="term" value="P:proteolysis"/>
    <property type="evidence" value="ECO:0007669"/>
    <property type="project" value="UniProtKB-KW"/>
</dbReference>
<dbReference type="OrthoDB" id="9795979at2"/>
<comment type="catalytic activity">
    <reaction evidence="16">
        <text>Preferential cleavage: (Ac)2-L-Lys-D-Ala-|-D-Ala. Also transpeptidation of peptidyl-alanyl moieties that are N-acyl substituents of D-alanine.</text>
        <dbReference type="EC" id="3.4.16.4"/>
    </reaction>
</comment>
<feature type="active site" description="Acyl-ester intermediate" evidence="18">
    <location>
        <position position="62"/>
    </location>
</feature>
<comment type="similarity">
    <text evidence="4 20">Belongs to the peptidase S11 family.</text>
</comment>
<evidence type="ECO:0000256" key="12">
    <source>
        <dbReference type="ARBA" id="ARBA00022960"/>
    </source>
</evidence>
<feature type="signal peptide" evidence="21">
    <location>
        <begin position="1"/>
        <end position="22"/>
    </location>
</feature>
<keyword evidence="15" id="KW-0961">Cell wall biogenesis/degradation</keyword>
<evidence type="ECO:0000256" key="4">
    <source>
        <dbReference type="ARBA" id="ARBA00007164"/>
    </source>
</evidence>
<evidence type="ECO:0000256" key="7">
    <source>
        <dbReference type="ARBA" id="ARBA00022519"/>
    </source>
</evidence>
<dbReference type="InterPro" id="IPR037167">
    <property type="entry name" value="Peptidase_S11_C_sf"/>
</dbReference>
<feature type="chain" id="PRO_5024923145" description="serine-type D-Ala-D-Ala carboxypeptidase" evidence="21">
    <location>
        <begin position="23"/>
        <end position="389"/>
    </location>
</feature>
<sequence length="389" mass="42985">MSAQRKILYLFVLLIWFPAAVAAPALIPAPPAIAAKGYLLMDANSGTVLVEKNADERLEPASLTKMMTSYVADYELAQGNIALDDITTVSKNAWAKNFPGSSLMFLEVGKKVSVENLLKGVIISSGNDATVALAEHIAGSTSAFTDIMNQHAELLGMFDTQFRNPHGLPKEGHYTTARDMATLGRAIIRDFPAQYGYYSQKSYTFNGIKQLNRNKLLWRDDSVDGLKTGHTSRAGYCLVASAKKDDMRLIAVVMGAKSEESRAREAQKLLSYGFRYYKTLKLYDEGEMVQKVKVWAGDKEELALVTEDDVYITVPRAQKDDVDARMEIDQFIEAPVEAGKTYGELVIGVGEDEPLMKVPLVASSTVESGGFVQVIWDKIQLFFYQMLEG</sequence>
<dbReference type="InterPro" id="IPR012907">
    <property type="entry name" value="Peptidase_S11_C"/>
</dbReference>
<dbReference type="EC" id="3.4.16.4" evidence="5"/>
<dbReference type="InterPro" id="IPR018044">
    <property type="entry name" value="Peptidase_S11"/>
</dbReference>
<evidence type="ECO:0000256" key="20">
    <source>
        <dbReference type="RuleBase" id="RU004016"/>
    </source>
</evidence>
<evidence type="ECO:0000313" key="24">
    <source>
        <dbReference type="Proteomes" id="UP000441399"/>
    </source>
</evidence>
<dbReference type="Pfam" id="PF07943">
    <property type="entry name" value="PBP5_C"/>
    <property type="match status" value="1"/>
</dbReference>
<comment type="pathway">
    <text evidence="3">Cell wall biogenesis; peptidoglycan biosynthesis.</text>
</comment>
<dbReference type="SUPFAM" id="SSF56601">
    <property type="entry name" value="beta-lactamase/transpeptidase-like"/>
    <property type="match status" value="1"/>
</dbReference>
<dbReference type="Gene3D" id="2.60.410.10">
    <property type="entry name" value="D-Ala-D-Ala carboxypeptidase, C-terminal domain"/>
    <property type="match status" value="1"/>
</dbReference>
<keyword evidence="12" id="KW-0133">Cell shape</keyword>
<dbReference type="GO" id="GO:0071555">
    <property type="term" value="P:cell wall organization"/>
    <property type="evidence" value="ECO:0007669"/>
    <property type="project" value="UniProtKB-KW"/>
</dbReference>
<keyword evidence="10 21" id="KW-0732">Signal</keyword>
<dbReference type="EMBL" id="CACSIO010000060">
    <property type="protein sequence ID" value="CAA0124241.1"/>
    <property type="molecule type" value="Genomic_DNA"/>
</dbReference>
<evidence type="ECO:0000256" key="1">
    <source>
        <dbReference type="ARBA" id="ARBA00003217"/>
    </source>
</evidence>
<protein>
    <recommendedName>
        <fullName evidence="5">serine-type D-Ala-D-Ala carboxypeptidase</fullName>
        <ecNumber evidence="5">3.4.16.4</ecNumber>
    </recommendedName>
</protein>
<comment type="function">
    <text evidence="1">Removes C-terminal D-alanyl residues from sugar-peptide cell wall precursors.</text>
</comment>
<evidence type="ECO:0000259" key="22">
    <source>
        <dbReference type="SMART" id="SM00936"/>
    </source>
</evidence>
<evidence type="ECO:0000256" key="17">
    <source>
        <dbReference type="ARBA" id="ARBA00060592"/>
    </source>
</evidence>
<evidence type="ECO:0000256" key="9">
    <source>
        <dbReference type="ARBA" id="ARBA00022670"/>
    </source>
</evidence>
<dbReference type="Proteomes" id="UP000441399">
    <property type="component" value="Unassembled WGS sequence"/>
</dbReference>
<dbReference type="SUPFAM" id="SSF69189">
    <property type="entry name" value="Penicillin-binding protein associated domain"/>
    <property type="match status" value="1"/>
</dbReference>
<dbReference type="PRINTS" id="PR00725">
    <property type="entry name" value="DADACBPTASE1"/>
</dbReference>
<proteinExistence type="inferred from homology"/>
<evidence type="ECO:0000256" key="19">
    <source>
        <dbReference type="PIRSR" id="PIRSR618044-2"/>
    </source>
</evidence>
<dbReference type="PANTHER" id="PTHR21581">
    <property type="entry name" value="D-ALANYL-D-ALANINE CARBOXYPEPTIDASE"/>
    <property type="match status" value="1"/>
</dbReference>
<evidence type="ECO:0000256" key="13">
    <source>
        <dbReference type="ARBA" id="ARBA00022984"/>
    </source>
</evidence>
<reference evidence="23 24" key="1">
    <citation type="submission" date="2019-11" db="EMBL/GenBank/DDBJ databases">
        <authorList>
            <person name="Holert J."/>
        </authorList>
    </citation>
    <scope>NUCLEOTIDE SEQUENCE [LARGE SCALE GENOMIC DNA]</scope>
    <source>
        <strain evidence="23">SB11_3</strain>
    </source>
</reference>
<evidence type="ECO:0000256" key="11">
    <source>
        <dbReference type="ARBA" id="ARBA00022801"/>
    </source>
</evidence>
<dbReference type="GO" id="GO:0008360">
    <property type="term" value="P:regulation of cell shape"/>
    <property type="evidence" value="ECO:0007669"/>
    <property type="project" value="UniProtKB-KW"/>
</dbReference>